<comment type="caution">
    <text evidence="2">The sequence shown here is derived from an EMBL/GenBank/DDBJ whole genome shotgun (WGS) entry which is preliminary data.</text>
</comment>
<dbReference type="Proteomes" id="UP001497525">
    <property type="component" value="Unassembled WGS sequence"/>
</dbReference>
<feature type="region of interest" description="Disordered" evidence="1">
    <location>
        <begin position="353"/>
        <end position="373"/>
    </location>
</feature>
<evidence type="ECO:0000313" key="2">
    <source>
        <dbReference type="EMBL" id="CAL5133679.1"/>
    </source>
</evidence>
<dbReference type="EMBL" id="CAXLJL010000157">
    <property type="protein sequence ID" value="CAL5133679.1"/>
    <property type="molecule type" value="Genomic_DNA"/>
</dbReference>
<feature type="region of interest" description="Disordered" evidence="1">
    <location>
        <begin position="171"/>
        <end position="195"/>
    </location>
</feature>
<evidence type="ECO:0000313" key="3">
    <source>
        <dbReference type="Proteomes" id="UP001497525"/>
    </source>
</evidence>
<sequence>MSAFCPGEGTREPDTIALRSSDMLLESDSIKCQSVNDSRSFPPDHGSSRNLNAEQEFISLLERLCFPREKSMQSNRITMSRRLSQELLNSQSNQPFHSVVSDVIRRHRPSLRSCSSSPSMHTFRDSPMSEPAAGEESCTMNQFTAQRNCVVLQDLHVRKTSFGKTPYYQRNLSSKQKAPSSPIKAPEVNHFGHPNNSKSIASPWYRHCRPRAPEPLIARSIQSELLASSRGPNKLLLNLSKKRYCCESLRTSPELIIDQGSHCCDSHSNDSLGRLDTSLLEADTDQENRHCSAIYNVPWRPDSTPFSLGPYLSSYALADWSSGLTTGPVVLGPLIPITNLLLTPEFYTTRQPKWSSSSRLSSSSTEPLNHRQSQIRLHDSDLSSAHSSSLPSPPPEIVERLPIDGHVTSHVVSDNYEEITNGSQLGSRIVTLARPTVKRAASDRIVSSLNSGPDISFAPKKGSISHTIGSLPTLTTKRFSMELGGANDYSPKKSRTQLLVPSEHSAFLPVASNASLQHSSFSPCVH</sequence>
<name>A0AAV2TC89_CALDB</name>
<accession>A0AAV2TC89</accession>
<protein>
    <submittedName>
        <fullName evidence="2">Uncharacterized protein</fullName>
    </submittedName>
</protein>
<gene>
    <name evidence="2" type="ORF">CDAUBV1_LOCUS6939</name>
</gene>
<feature type="compositionally biased region" description="Low complexity" evidence="1">
    <location>
        <begin position="355"/>
        <end position="364"/>
    </location>
</feature>
<proteinExistence type="predicted"/>
<reference evidence="2" key="1">
    <citation type="submission" date="2024-06" db="EMBL/GenBank/DDBJ databases">
        <authorList>
            <person name="Liu X."/>
            <person name="Lenzi L."/>
            <person name="Haldenby T S."/>
            <person name="Uol C."/>
        </authorList>
    </citation>
    <scope>NUCLEOTIDE SEQUENCE</scope>
</reference>
<dbReference type="AlphaFoldDB" id="A0AAV2TC89"/>
<feature type="region of interest" description="Disordered" evidence="1">
    <location>
        <begin position="110"/>
        <end position="134"/>
    </location>
</feature>
<organism evidence="2 3">
    <name type="scientific">Calicophoron daubneyi</name>
    <name type="common">Rumen fluke</name>
    <name type="synonym">Paramphistomum daubneyi</name>
    <dbReference type="NCBI Taxonomy" id="300641"/>
    <lineage>
        <taxon>Eukaryota</taxon>
        <taxon>Metazoa</taxon>
        <taxon>Spiralia</taxon>
        <taxon>Lophotrochozoa</taxon>
        <taxon>Platyhelminthes</taxon>
        <taxon>Trematoda</taxon>
        <taxon>Digenea</taxon>
        <taxon>Plagiorchiida</taxon>
        <taxon>Pronocephalata</taxon>
        <taxon>Paramphistomoidea</taxon>
        <taxon>Paramphistomidae</taxon>
        <taxon>Calicophoron</taxon>
    </lineage>
</organism>
<evidence type="ECO:0000256" key="1">
    <source>
        <dbReference type="SAM" id="MobiDB-lite"/>
    </source>
</evidence>